<evidence type="ECO:0000256" key="5">
    <source>
        <dbReference type="RuleBase" id="RU003682"/>
    </source>
</evidence>
<dbReference type="InterPro" id="IPR027443">
    <property type="entry name" value="IPNS-like_sf"/>
</dbReference>
<dbReference type="Pfam" id="PF14226">
    <property type="entry name" value="DIOX_N"/>
    <property type="match status" value="1"/>
</dbReference>
<comment type="caution">
    <text evidence="8">The sequence shown here is derived from an EMBL/GenBank/DDBJ whole genome shotgun (WGS) entry which is preliminary data.</text>
</comment>
<evidence type="ECO:0000259" key="7">
    <source>
        <dbReference type="PROSITE" id="PS51471"/>
    </source>
</evidence>
<dbReference type="GO" id="GO:0046872">
    <property type="term" value="F:metal ion binding"/>
    <property type="evidence" value="ECO:0007669"/>
    <property type="project" value="UniProtKB-KW"/>
</dbReference>
<dbReference type="InterPro" id="IPR005123">
    <property type="entry name" value="Oxoglu/Fe-dep_dioxygenase_dom"/>
</dbReference>
<accession>A0A507R7R6</accession>
<name>A0A507R7R6_MONPU</name>
<dbReference type="STRING" id="5098.A0A507R7R6"/>
<dbReference type="AlphaFoldDB" id="A0A507R7R6"/>
<protein>
    <recommendedName>
        <fullName evidence="7">Fe2OG dioxygenase domain-containing protein</fullName>
    </recommendedName>
</protein>
<dbReference type="SUPFAM" id="SSF51197">
    <property type="entry name" value="Clavaminate synthase-like"/>
    <property type="match status" value="1"/>
</dbReference>
<dbReference type="Pfam" id="PF03171">
    <property type="entry name" value="2OG-FeII_Oxy"/>
    <property type="match status" value="1"/>
</dbReference>
<comment type="similarity">
    <text evidence="1 5">Belongs to the iron/ascorbate-dependent oxidoreductase family.</text>
</comment>
<dbReference type="OrthoDB" id="288590at2759"/>
<dbReference type="Proteomes" id="UP000319663">
    <property type="component" value="Unassembled WGS sequence"/>
</dbReference>
<dbReference type="Gene3D" id="2.60.120.330">
    <property type="entry name" value="B-lactam Antibiotic, Isopenicillin N Synthase, Chain"/>
    <property type="match status" value="1"/>
</dbReference>
<evidence type="ECO:0000256" key="2">
    <source>
        <dbReference type="ARBA" id="ARBA00022723"/>
    </source>
</evidence>
<dbReference type="GO" id="GO:0044283">
    <property type="term" value="P:small molecule biosynthetic process"/>
    <property type="evidence" value="ECO:0007669"/>
    <property type="project" value="UniProtKB-ARBA"/>
</dbReference>
<dbReference type="InterPro" id="IPR026992">
    <property type="entry name" value="DIOX_N"/>
</dbReference>
<evidence type="ECO:0000256" key="1">
    <source>
        <dbReference type="ARBA" id="ARBA00008056"/>
    </source>
</evidence>
<evidence type="ECO:0000256" key="4">
    <source>
        <dbReference type="ARBA" id="ARBA00023004"/>
    </source>
</evidence>
<keyword evidence="9" id="KW-1185">Reference proteome</keyword>
<feature type="compositionally biased region" description="Basic and acidic residues" evidence="6">
    <location>
        <begin position="95"/>
        <end position="106"/>
    </location>
</feature>
<organism evidence="8 9">
    <name type="scientific">Monascus purpureus</name>
    <name type="common">Red mold</name>
    <name type="synonym">Monascus anka</name>
    <dbReference type="NCBI Taxonomy" id="5098"/>
    <lineage>
        <taxon>Eukaryota</taxon>
        <taxon>Fungi</taxon>
        <taxon>Dikarya</taxon>
        <taxon>Ascomycota</taxon>
        <taxon>Pezizomycotina</taxon>
        <taxon>Eurotiomycetes</taxon>
        <taxon>Eurotiomycetidae</taxon>
        <taxon>Eurotiales</taxon>
        <taxon>Aspergillaceae</taxon>
        <taxon>Monascus</taxon>
    </lineage>
</organism>
<keyword evidence="4 5" id="KW-0408">Iron</keyword>
<dbReference type="InterPro" id="IPR044861">
    <property type="entry name" value="IPNS-like_FE2OG_OXY"/>
</dbReference>
<reference evidence="8 9" key="1">
    <citation type="submission" date="2019-06" db="EMBL/GenBank/DDBJ databases">
        <title>Wine fermentation using esterase from Monascus purpureus.</title>
        <authorList>
            <person name="Geng C."/>
            <person name="Zhang Y."/>
        </authorList>
    </citation>
    <scope>NUCLEOTIDE SEQUENCE [LARGE SCALE GENOMIC DNA]</scope>
    <source>
        <strain evidence="8">HQ1</strain>
    </source>
</reference>
<keyword evidence="3 5" id="KW-0560">Oxidoreductase</keyword>
<dbReference type="EMBL" id="VIFY01000002">
    <property type="protein sequence ID" value="TQB77340.1"/>
    <property type="molecule type" value="Genomic_DNA"/>
</dbReference>
<dbReference type="PANTHER" id="PTHR10209">
    <property type="entry name" value="OXIDOREDUCTASE, 2OG-FE II OXYGENASE FAMILY PROTEIN"/>
    <property type="match status" value="1"/>
</dbReference>
<feature type="region of interest" description="Disordered" evidence="6">
    <location>
        <begin position="95"/>
        <end position="130"/>
    </location>
</feature>
<evidence type="ECO:0000256" key="6">
    <source>
        <dbReference type="SAM" id="MobiDB-lite"/>
    </source>
</evidence>
<evidence type="ECO:0000313" key="9">
    <source>
        <dbReference type="Proteomes" id="UP000319663"/>
    </source>
</evidence>
<proteinExistence type="inferred from homology"/>
<sequence length="368" mass="41134">MAQTKYTQIELLSAKGPVYRRVSTAPPRTPTEDEIPIIDLSPIDGTLEMQKELASRIRAAAKNTGFFYITNHGIPEELIQKALAQAKAFFGQSEEEKQRVSNREAGRAGGFQGVGSTQVNKTETRDHKETFSIRYNPVNDPTISDPQSLLLSGNPNNAYGKPDVIWKGTSHLQGFREVTIEFWQKRLELARKMVRLFALALDLPRDHFDSVITHPGADGVYIHYPGTPDIDTTNRNKDKGIDVGIGSHTDIQCVTLLWQDMSGGLQVLSADDEWLDARPIEGTLVVNIGDFLQRLSNNTFKSTVHRVYNRKSTSRYAMPFFLGFNPESVCEVVPTCIDQEHPALYEPISCGEWHHRRLALAEKNAAAA</sequence>
<gene>
    <name evidence="8" type="ORF">MPDQ_002977</name>
</gene>
<dbReference type="PROSITE" id="PS51471">
    <property type="entry name" value="FE2OG_OXY"/>
    <property type="match status" value="1"/>
</dbReference>
<dbReference type="PANTHER" id="PTHR10209:SF881">
    <property type="entry name" value="FI07970P-RELATED"/>
    <property type="match status" value="1"/>
</dbReference>
<evidence type="ECO:0000256" key="3">
    <source>
        <dbReference type="ARBA" id="ARBA00023002"/>
    </source>
</evidence>
<keyword evidence="2 5" id="KW-0479">Metal-binding</keyword>
<feature type="domain" description="Fe2OG dioxygenase" evidence="7">
    <location>
        <begin position="221"/>
        <end position="324"/>
    </location>
</feature>
<dbReference type="GO" id="GO:0016491">
    <property type="term" value="F:oxidoreductase activity"/>
    <property type="evidence" value="ECO:0007669"/>
    <property type="project" value="UniProtKB-KW"/>
</dbReference>
<dbReference type="PRINTS" id="PR00682">
    <property type="entry name" value="IPNSYNTHASE"/>
</dbReference>
<evidence type="ECO:0000313" key="8">
    <source>
        <dbReference type="EMBL" id="TQB77340.1"/>
    </source>
</evidence>